<organism evidence="1 2">
    <name type="scientific">Quercus suber</name>
    <name type="common">Cork oak</name>
    <dbReference type="NCBI Taxonomy" id="58331"/>
    <lineage>
        <taxon>Eukaryota</taxon>
        <taxon>Viridiplantae</taxon>
        <taxon>Streptophyta</taxon>
        <taxon>Embryophyta</taxon>
        <taxon>Tracheophyta</taxon>
        <taxon>Spermatophyta</taxon>
        <taxon>Magnoliopsida</taxon>
        <taxon>eudicotyledons</taxon>
        <taxon>Gunneridae</taxon>
        <taxon>Pentapetalae</taxon>
        <taxon>rosids</taxon>
        <taxon>fabids</taxon>
        <taxon>Fagales</taxon>
        <taxon>Fagaceae</taxon>
        <taxon>Quercus</taxon>
    </lineage>
</organism>
<evidence type="ECO:0000313" key="2">
    <source>
        <dbReference type="Proteomes" id="UP000237347"/>
    </source>
</evidence>
<comment type="caution">
    <text evidence="1">The sequence shown here is derived from an EMBL/GenBank/DDBJ whole genome shotgun (WGS) entry which is preliminary data.</text>
</comment>
<dbReference type="Proteomes" id="UP000237347">
    <property type="component" value="Unassembled WGS sequence"/>
</dbReference>
<name>A0AAW0JHH0_QUESU</name>
<evidence type="ECO:0000313" key="1">
    <source>
        <dbReference type="EMBL" id="KAK7826427.1"/>
    </source>
</evidence>
<dbReference type="AlphaFoldDB" id="A0AAW0JHH0"/>
<reference evidence="1 2" key="1">
    <citation type="journal article" date="2018" name="Sci. Data">
        <title>The draft genome sequence of cork oak.</title>
        <authorList>
            <person name="Ramos A.M."/>
            <person name="Usie A."/>
            <person name="Barbosa P."/>
            <person name="Barros P.M."/>
            <person name="Capote T."/>
            <person name="Chaves I."/>
            <person name="Simoes F."/>
            <person name="Abreu I."/>
            <person name="Carrasquinho I."/>
            <person name="Faro C."/>
            <person name="Guimaraes J.B."/>
            <person name="Mendonca D."/>
            <person name="Nobrega F."/>
            <person name="Rodrigues L."/>
            <person name="Saibo N.J.M."/>
            <person name="Varela M.C."/>
            <person name="Egas C."/>
            <person name="Matos J."/>
            <person name="Miguel C.M."/>
            <person name="Oliveira M.M."/>
            <person name="Ricardo C.P."/>
            <person name="Goncalves S."/>
        </authorList>
    </citation>
    <scope>NUCLEOTIDE SEQUENCE [LARGE SCALE GENOMIC DNA]</scope>
    <source>
        <strain evidence="2">cv. HL8</strain>
    </source>
</reference>
<gene>
    <name evidence="1" type="ORF">CFP56_032178</name>
</gene>
<keyword evidence="2" id="KW-1185">Reference proteome</keyword>
<proteinExistence type="predicted"/>
<dbReference type="EMBL" id="PKMF04000546">
    <property type="protein sequence ID" value="KAK7826427.1"/>
    <property type="molecule type" value="Genomic_DNA"/>
</dbReference>
<accession>A0AAW0JHH0</accession>
<protein>
    <submittedName>
        <fullName evidence="1">Uncharacterized protein</fullName>
    </submittedName>
</protein>
<sequence>MVSLRQWLWLLWIYNHRRQGTTTSYNEDGFFTMH</sequence>